<accession>A0ABU0ABV3</accession>
<evidence type="ECO:0000313" key="2">
    <source>
        <dbReference type="Proteomes" id="UP001238088"/>
    </source>
</evidence>
<proteinExistence type="predicted"/>
<evidence type="ECO:0000313" key="1">
    <source>
        <dbReference type="EMBL" id="MDQ0268727.1"/>
    </source>
</evidence>
<sequence>MQMIYYTLIGQSCYNIRNIREVPKKHKREKNKPRTINGFHRYRLSYSKYSIPGYIRSMQSRRLPNIANKSLGGFHVKS</sequence>
<keyword evidence="2" id="KW-1185">Reference proteome</keyword>
<organism evidence="1 2">
    <name type="scientific">Cytobacillus purgationiresistens</name>
    <dbReference type="NCBI Taxonomy" id="863449"/>
    <lineage>
        <taxon>Bacteria</taxon>
        <taxon>Bacillati</taxon>
        <taxon>Bacillota</taxon>
        <taxon>Bacilli</taxon>
        <taxon>Bacillales</taxon>
        <taxon>Bacillaceae</taxon>
        <taxon>Cytobacillus</taxon>
    </lineage>
</organism>
<comment type="caution">
    <text evidence="1">The sequence shown here is derived from an EMBL/GenBank/DDBJ whole genome shotgun (WGS) entry which is preliminary data.</text>
</comment>
<protein>
    <submittedName>
        <fullName evidence="1">Uncharacterized protein</fullName>
    </submittedName>
</protein>
<gene>
    <name evidence="1" type="ORF">J2S17_000596</name>
</gene>
<dbReference type="EMBL" id="JAUSUB010000002">
    <property type="protein sequence ID" value="MDQ0268727.1"/>
    <property type="molecule type" value="Genomic_DNA"/>
</dbReference>
<name>A0ABU0ABV3_9BACI</name>
<dbReference type="RefSeq" id="WP_307471723.1">
    <property type="nucleotide sequence ID" value="NZ_JAUSUB010000002.1"/>
</dbReference>
<reference evidence="1 2" key="1">
    <citation type="submission" date="2023-07" db="EMBL/GenBank/DDBJ databases">
        <title>Genomic Encyclopedia of Type Strains, Phase IV (KMG-IV): sequencing the most valuable type-strain genomes for metagenomic binning, comparative biology and taxonomic classification.</title>
        <authorList>
            <person name="Goeker M."/>
        </authorList>
    </citation>
    <scope>NUCLEOTIDE SEQUENCE [LARGE SCALE GENOMIC DNA]</scope>
    <source>
        <strain evidence="1 2">DSM 23494</strain>
    </source>
</reference>
<dbReference type="Proteomes" id="UP001238088">
    <property type="component" value="Unassembled WGS sequence"/>
</dbReference>